<sequence length="472" mass="53450">MTWNCLPKRRLEPQKQIPPIPSDIAPRLGTPLSLRNTIIRDCSRHMRFKNLSPSVKPCHKCLSVKKPAKFNDTKTKVINHYREKYQNIKGKPQDRLQYPISNHPIGSPLLSINGLEQGEIPKANSIKRQKKDVLGFLNEKTIAGIKRNLRKHLKLDYQANSSFWMKRARKFKRSLSVPRHKSVVAEMGGVFLLADITDGISVTNSSNPIRIVPGYRRQCFQSVGISDQYAGSKSEREPRLYFWCKKGIRTRLIPNKQVNSDSISVTSKECEHQLISRTTFLLEETSKYFTRSKKSQKSKNRTNLTITTPKTISSYASFDSGHRPFGFAPWHRTESYESLWSLSSSVHRLLIGKTPPATPVLENKYVGSDGKMYSMIDISSTDPLEASFLPSEATRIRTPTEPLISPVLLLLCNKDEKKILEYSTLQCTVTSPETVAGMQKASNELPGSFMSDTDTTKYLAPVKVFIEISTEP</sequence>
<accession>A0A383URX3</accession>
<gene>
    <name evidence="1" type="ORF">BLGHR1_12867</name>
</gene>
<evidence type="ECO:0000313" key="2">
    <source>
        <dbReference type="Proteomes" id="UP000275772"/>
    </source>
</evidence>
<dbReference type="EMBL" id="UNSH01000041">
    <property type="protein sequence ID" value="SZF02090.1"/>
    <property type="molecule type" value="Genomic_DNA"/>
</dbReference>
<evidence type="ECO:0000313" key="1">
    <source>
        <dbReference type="EMBL" id="SZF02090.1"/>
    </source>
</evidence>
<dbReference type="AlphaFoldDB" id="A0A383URX3"/>
<dbReference type="Proteomes" id="UP000275772">
    <property type="component" value="Unassembled WGS sequence"/>
</dbReference>
<dbReference type="VEuPathDB" id="FungiDB:BLGHR1_12867"/>
<protein>
    <submittedName>
        <fullName evidence="1">Uncharacterized protein</fullName>
    </submittedName>
</protein>
<organism evidence="1 2">
    <name type="scientific">Blumeria hordei</name>
    <name type="common">Barley powdery mildew</name>
    <name type="synonym">Blumeria graminis f. sp. hordei</name>
    <dbReference type="NCBI Taxonomy" id="2867405"/>
    <lineage>
        <taxon>Eukaryota</taxon>
        <taxon>Fungi</taxon>
        <taxon>Dikarya</taxon>
        <taxon>Ascomycota</taxon>
        <taxon>Pezizomycotina</taxon>
        <taxon>Leotiomycetes</taxon>
        <taxon>Erysiphales</taxon>
        <taxon>Erysiphaceae</taxon>
        <taxon>Blumeria</taxon>
    </lineage>
</organism>
<proteinExistence type="predicted"/>
<name>A0A383URX3_BLUHO</name>
<reference evidence="1 2" key="1">
    <citation type="submission" date="2017-11" db="EMBL/GenBank/DDBJ databases">
        <authorList>
            <person name="Kracher B."/>
        </authorList>
    </citation>
    <scope>NUCLEOTIDE SEQUENCE [LARGE SCALE GENOMIC DNA]</scope>
    <source>
        <strain evidence="1 2">RACE1</strain>
    </source>
</reference>